<protein>
    <submittedName>
        <fullName evidence="6">Methylmalonyl Co-A mutase-associated GTPase MeaB</fullName>
    </submittedName>
</protein>
<dbReference type="Gene3D" id="1.20.5.170">
    <property type="match status" value="1"/>
</dbReference>
<dbReference type="PANTHER" id="PTHR43087">
    <property type="entry name" value="LYSINE/ARGININE/ORNITHINE TRANSPORT SYSTEM KINASE"/>
    <property type="match status" value="1"/>
</dbReference>
<dbReference type="GO" id="GO:0003924">
    <property type="term" value="F:GTPase activity"/>
    <property type="evidence" value="ECO:0007669"/>
    <property type="project" value="InterPro"/>
</dbReference>
<dbReference type="Gene3D" id="3.40.50.300">
    <property type="entry name" value="P-loop containing nucleotide triphosphate hydrolases"/>
    <property type="match status" value="1"/>
</dbReference>
<keyword evidence="5" id="KW-0143">Chaperone</keyword>
<dbReference type="InterPro" id="IPR005129">
    <property type="entry name" value="GTPase_ArgK"/>
</dbReference>
<evidence type="ECO:0000313" key="6">
    <source>
        <dbReference type="EMBL" id="WRO21225.1"/>
    </source>
</evidence>
<evidence type="ECO:0000313" key="7">
    <source>
        <dbReference type="Proteomes" id="UP001329915"/>
    </source>
</evidence>
<sequence>MKIADDLLAGNRRALARAITIVENEAPEKKELLAALYPHTGRAYVIGITGSPGAGKSSLVDRLTQHIRKAYGLSVGIIAVDPTSPFSGGALLGDRIRMQDHVLDEGVFIRSMGTRGSLGGLSRATKEAIKVLDASGKDVILVETVGVGQSELDIMNAADSTVVVLTPGAGDIIQTLKAGIMEIADVFAVNKADLEGADRTATEVRAMLDLDRERQWRPPVVPVVSLHNTGLDDLYQAIMRHKEYLDSTGFLTDYRQQRLKSEVVEVVLERLKQRIGREFKDSGEFEQTLEKVINREIDPYHASDIILERMVRGGSVS</sequence>
<evidence type="ECO:0000256" key="2">
    <source>
        <dbReference type="ARBA" id="ARBA00022741"/>
    </source>
</evidence>
<name>A0AAU0ULQ2_9FIRM</name>
<evidence type="ECO:0000256" key="4">
    <source>
        <dbReference type="ARBA" id="ARBA00023134"/>
    </source>
</evidence>
<dbReference type="Proteomes" id="UP001329915">
    <property type="component" value="Chromosome"/>
</dbReference>
<comment type="similarity">
    <text evidence="1">Belongs to the SIMIBI class G3E GTPase family. ArgK/MeaB subfamily.</text>
</comment>
<dbReference type="InterPro" id="IPR027417">
    <property type="entry name" value="P-loop_NTPase"/>
</dbReference>
<keyword evidence="2" id="KW-0547">Nucleotide-binding</keyword>
<evidence type="ECO:0000256" key="3">
    <source>
        <dbReference type="ARBA" id="ARBA00022801"/>
    </source>
</evidence>
<dbReference type="CDD" id="cd03114">
    <property type="entry name" value="MMAA-like"/>
    <property type="match status" value="1"/>
</dbReference>
<dbReference type="KEGG" id="dbc:MFMK1_001028"/>
<proteinExistence type="inferred from homology"/>
<dbReference type="NCBIfam" id="TIGR00750">
    <property type="entry name" value="lao"/>
    <property type="match status" value="1"/>
</dbReference>
<dbReference type="InterPro" id="IPR052040">
    <property type="entry name" value="GTPase/Isobutyryl-CoA_mutase"/>
</dbReference>
<gene>
    <name evidence="6" type="primary">meaB</name>
    <name evidence="6" type="ORF">MFMK1_001028</name>
</gene>
<dbReference type="EMBL" id="CP121694">
    <property type="protein sequence ID" value="WRO21225.1"/>
    <property type="molecule type" value="Genomic_DNA"/>
</dbReference>
<reference evidence="6 7" key="1">
    <citation type="submission" date="2023-04" db="EMBL/GenBank/DDBJ databases">
        <authorList>
            <person name="Hsu D."/>
        </authorList>
    </citation>
    <scope>NUCLEOTIDE SEQUENCE [LARGE SCALE GENOMIC DNA]</scope>
    <source>
        <strain evidence="6 7">MK1</strain>
    </source>
</reference>
<keyword evidence="7" id="KW-1185">Reference proteome</keyword>
<keyword evidence="3" id="KW-0378">Hydrolase</keyword>
<dbReference type="SUPFAM" id="SSF52540">
    <property type="entry name" value="P-loop containing nucleoside triphosphate hydrolases"/>
    <property type="match status" value="1"/>
</dbReference>
<accession>A0AAU0ULQ2</accession>
<dbReference type="Pfam" id="PF03308">
    <property type="entry name" value="MeaB"/>
    <property type="match status" value="1"/>
</dbReference>
<dbReference type="PANTHER" id="PTHR43087:SF1">
    <property type="entry name" value="LAO_AO TRANSPORT SYSTEM ATPASE"/>
    <property type="match status" value="1"/>
</dbReference>
<evidence type="ECO:0000256" key="5">
    <source>
        <dbReference type="ARBA" id="ARBA00023186"/>
    </source>
</evidence>
<evidence type="ECO:0000256" key="1">
    <source>
        <dbReference type="ARBA" id="ARBA00009625"/>
    </source>
</evidence>
<keyword evidence="4" id="KW-0342">GTP-binding</keyword>
<dbReference type="AlphaFoldDB" id="A0AAU0ULQ2"/>
<organism evidence="6 7">
    <name type="scientific">Metallumcola ferriviriculae</name>
    <dbReference type="NCBI Taxonomy" id="3039180"/>
    <lineage>
        <taxon>Bacteria</taxon>
        <taxon>Bacillati</taxon>
        <taxon>Bacillota</taxon>
        <taxon>Clostridia</taxon>
        <taxon>Neomoorellales</taxon>
        <taxon>Desulfitibacteraceae</taxon>
        <taxon>Metallumcola</taxon>
    </lineage>
</organism>
<dbReference type="GO" id="GO:0005525">
    <property type="term" value="F:GTP binding"/>
    <property type="evidence" value="ECO:0007669"/>
    <property type="project" value="UniProtKB-KW"/>
</dbReference>